<dbReference type="PANTHER" id="PTHR22939:SF129">
    <property type="entry name" value="SERINE PROTEASE HTRA2, MITOCHONDRIAL"/>
    <property type="match status" value="1"/>
</dbReference>
<dbReference type="PROSITE" id="PS50106">
    <property type="entry name" value="PDZ"/>
    <property type="match status" value="2"/>
</dbReference>
<dbReference type="GO" id="GO:0032440">
    <property type="term" value="F:2-alkenal reductase [NAD(P)H] activity"/>
    <property type="evidence" value="ECO:0007669"/>
    <property type="project" value="UniProtKB-EC"/>
</dbReference>
<reference evidence="5 6" key="1">
    <citation type="journal article" date="2011" name="J. Bacteriol.">
        <title>Genome sequence of 'Pedosphaera parvula' Ellin514, an aerobic Verrucomicrobial isolate from pasture soil.</title>
        <authorList>
            <person name="Kant R."/>
            <person name="van Passel M.W."/>
            <person name="Sangwan P."/>
            <person name="Palva A."/>
            <person name="Lucas S."/>
            <person name="Copeland A."/>
            <person name="Lapidus A."/>
            <person name="Glavina Del Rio T."/>
            <person name="Dalin E."/>
            <person name="Tice H."/>
            <person name="Bruce D."/>
            <person name="Goodwin L."/>
            <person name="Pitluck S."/>
            <person name="Chertkov O."/>
            <person name="Larimer F.W."/>
            <person name="Land M.L."/>
            <person name="Hauser L."/>
            <person name="Brettin T.S."/>
            <person name="Detter J.C."/>
            <person name="Han S."/>
            <person name="de Vos W.M."/>
            <person name="Janssen P.H."/>
            <person name="Smidt H."/>
        </authorList>
    </citation>
    <scope>NUCLEOTIDE SEQUENCE [LARGE SCALE GENOMIC DNA]</scope>
    <source>
        <strain evidence="5 6">Ellin514</strain>
    </source>
</reference>
<dbReference type="InterPro" id="IPR043504">
    <property type="entry name" value="Peptidase_S1_PA_chymotrypsin"/>
</dbReference>
<keyword evidence="5" id="KW-0560">Oxidoreductase</keyword>
<proteinExistence type="inferred from homology"/>
<dbReference type="STRING" id="320771.Cflav_PD4214"/>
<comment type="caution">
    <text evidence="5">The sequence shown here is derived from an EMBL/GenBank/DDBJ whole genome shotgun (WGS) entry which is preliminary data.</text>
</comment>
<dbReference type="InterPro" id="IPR041489">
    <property type="entry name" value="PDZ_6"/>
</dbReference>
<protein>
    <submittedName>
        <fullName evidence="5">2-alkenal reductase</fullName>
        <ecNumber evidence="5">1.3.1.74</ecNumber>
    </submittedName>
</protein>
<gene>
    <name evidence="5" type="ORF">Cflav_PD4214</name>
</gene>
<evidence type="ECO:0000313" key="5">
    <source>
        <dbReference type="EMBL" id="EEF61536.1"/>
    </source>
</evidence>
<dbReference type="Pfam" id="PF17820">
    <property type="entry name" value="PDZ_6"/>
    <property type="match status" value="1"/>
</dbReference>
<dbReference type="GO" id="GO:0006508">
    <property type="term" value="P:proteolysis"/>
    <property type="evidence" value="ECO:0007669"/>
    <property type="project" value="UniProtKB-KW"/>
</dbReference>
<dbReference type="PRINTS" id="PR00834">
    <property type="entry name" value="PROTEASES2C"/>
</dbReference>
<dbReference type="Proteomes" id="UP000003688">
    <property type="component" value="Unassembled WGS sequence"/>
</dbReference>
<dbReference type="Gene3D" id="2.30.42.10">
    <property type="match status" value="2"/>
</dbReference>
<keyword evidence="3" id="KW-0378">Hydrolase</keyword>
<dbReference type="Gene3D" id="2.40.10.10">
    <property type="entry name" value="Trypsin-like serine proteases"/>
    <property type="match status" value="2"/>
</dbReference>
<dbReference type="AlphaFoldDB" id="B9XF38"/>
<sequence>MIMLFRGQIRAAGYFAVVLASLWLVSGNDSCRAEQSAVETDIRRDATVEAIERVMPAVVNIATETIINVRDPFDDMIRQFFDPYHRRQAPNSQLSLGSGVIIDEEGYVLTNDHVVRRADKIWVKLYTNDTPYEAKLISTNPKSDVALIKIMPRQHEKFAAVKFAKDDDLLLGETVLALGNPFGLGASVSKGILSSKSRSTPKENSQLDIPNWLQTDAAINPGNSGGPLLNLHGELIGLNVAILSDAQGIGFAIPVKLVNEALSEIFTPESSGKSLWFGARVRPGSVPLLVMNVQPQSPAEKAGLMAGDYVLKINGKQPKGFIDFNQQLVNGSSSEVPITIQRKAEIKSLVVKLIPEKDYFNADFVQQLLGIRLQELTPQLARAFGLNSRDGFVVVEVDKDSSAAQALEPGYLITAINGQTAQDMISAAKILQGKKRGEKVQLDVVAQHRRGAFISYRQGTVELTVR</sequence>
<keyword evidence="6" id="KW-1185">Reference proteome</keyword>
<accession>B9XF38</accession>
<dbReference type="Pfam" id="PF13365">
    <property type="entry name" value="Trypsin_2"/>
    <property type="match status" value="1"/>
</dbReference>
<dbReference type="Pfam" id="PF13180">
    <property type="entry name" value="PDZ_2"/>
    <property type="match status" value="1"/>
</dbReference>
<dbReference type="InterPro" id="IPR001940">
    <property type="entry name" value="Peptidase_S1C"/>
</dbReference>
<comment type="similarity">
    <text evidence="1">Belongs to the peptidase S1C family.</text>
</comment>
<dbReference type="InterPro" id="IPR001478">
    <property type="entry name" value="PDZ"/>
</dbReference>
<dbReference type="SUPFAM" id="SSF50494">
    <property type="entry name" value="Trypsin-like serine proteases"/>
    <property type="match status" value="1"/>
</dbReference>
<evidence type="ECO:0000256" key="3">
    <source>
        <dbReference type="ARBA" id="ARBA00022801"/>
    </source>
</evidence>
<evidence type="ECO:0000313" key="6">
    <source>
        <dbReference type="Proteomes" id="UP000003688"/>
    </source>
</evidence>
<feature type="domain" description="PDZ" evidence="4">
    <location>
        <begin position="264"/>
        <end position="344"/>
    </location>
</feature>
<dbReference type="GO" id="GO:0004252">
    <property type="term" value="F:serine-type endopeptidase activity"/>
    <property type="evidence" value="ECO:0007669"/>
    <property type="project" value="InterPro"/>
</dbReference>
<feature type="domain" description="PDZ" evidence="4">
    <location>
        <begin position="370"/>
        <end position="448"/>
    </location>
</feature>
<dbReference type="SUPFAM" id="SSF50156">
    <property type="entry name" value="PDZ domain-like"/>
    <property type="match status" value="2"/>
</dbReference>
<dbReference type="InterPro" id="IPR009003">
    <property type="entry name" value="Peptidase_S1_PA"/>
</dbReference>
<organism evidence="5 6">
    <name type="scientific">Pedosphaera parvula (strain Ellin514)</name>
    <dbReference type="NCBI Taxonomy" id="320771"/>
    <lineage>
        <taxon>Bacteria</taxon>
        <taxon>Pseudomonadati</taxon>
        <taxon>Verrucomicrobiota</taxon>
        <taxon>Pedosphaerae</taxon>
        <taxon>Pedosphaerales</taxon>
        <taxon>Pedosphaeraceae</taxon>
        <taxon>Pedosphaera</taxon>
    </lineage>
</organism>
<dbReference type="InterPro" id="IPR036034">
    <property type="entry name" value="PDZ_sf"/>
</dbReference>
<name>B9XF38_PEDPL</name>
<dbReference type="SMART" id="SM00228">
    <property type="entry name" value="PDZ"/>
    <property type="match status" value="2"/>
</dbReference>
<dbReference type="PANTHER" id="PTHR22939">
    <property type="entry name" value="SERINE PROTEASE FAMILY S1C HTRA-RELATED"/>
    <property type="match status" value="1"/>
</dbReference>
<dbReference type="EC" id="1.3.1.74" evidence="5"/>
<dbReference type="EMBL" id="ABOX02000009">
    <property type="protein sequence ID" value="EEF61536.1"/>
    <property type="molecule type" value="Genomic_DNA"/>
</dbReference>
<evidence type="ECO:0000259" key="4">
    <source>
        <dbReference type="PROSITE" id="PS50106"/>
    </source>
</evidence>
<evidence type="ECO:0000256" key="1">
    <source>
        <dbReference type="ARBA" id="ARBA00010541"/>
    </source>
</evidence>
<evidence type="ECO:0000256" key="2">
    <source>
        <dbReference type="ARBA" id="ARBA00022670"/>
    </source>
</evidence>
<keyword evidence="2" id="KW-0645">Protease</keyword>